<keyword evidence="2" id="KW-0732">Signal</keyword>
<accession>A0A383V1N5</accession>
<dbReference type="Proteomes" id="UP000275772">
    <property type="component" value="Unassembled WGS sequence"/>
</dbReference>
<evidence type="ECO:0000256" key="2">
    <source>
        <dbReference type="SAM" id="SignalP"/>
    </source>
</evidence>
<dbReference type="InterPro" id="IPR051057">
    <property type="entry name" value="PI-PLC_domain"/>
</dbReference>
<dbReference type="Gene3D" id="3.20.20.190">
    <property type="entry name" value="Phosphatidylinositol (PI) phosphodiesterase"/>
    <property type="match status" value="1"/>
</dbReference>
<feature type="chain" id="PRO_5016739875" description="PLC-like phosphodiesterase" evidence="2">
    <location>
        <begin position="19"/>
        <end position="454"/>
    </location>
</feature>
<dbReference type="SUPFAM" id="SSF51695">
    <property type="entry name" value="PLC-like phosphodiesterases"/>
    <property type="match status" value="1"/>
</dbReference>
<protein>
    <recommendedName>
        <fullName evidence="5">PLC-like phosphodiesterase</fullName>
    </recommendedName>
</protein>
<feature type="compositionally biased region" description="Low complexity" evidence="1">
    <location>
        <begin position="110"/>
        <end position="129"/>
    </location>
</feature>
<dbReference type="GO" id="GO:0006629">
    <property type="term" value="P:lipid metabolic process"/>
    <property type="evidence" value="ECO:0007669"/>
    <property type="project" value="InterPro"/>
</dbReference>
<evidence type="ECO:0000256" key="1">
    <source>
        <dbReference type="SAM" id="MobiDB-lite"/>
    </source>
</evidence>
<feature type="region of interest" description="Disordered" evidence="1">
    <location>
        <begin position="106"/>
        <end position="129"/>
    </location>
</feature>
<dbReference type="AlphaFoldDB" id="A0A383V1N5"/>
<gene>
    <name evidence="3" type="ORF">BLGHR1_16581</name>
</gene>
<dbReference type="Pfam" id="PF26146">
    <property type="entry name" value="PI-PLC_X"/>
    <property type="match status" value="1"/>
</dbReference>
<sequence>MWLSKSPLILLLTARVLADDALSAETGLPPPQNIVQTTPTGRYSIYSSTLTVSSSAITTEAIVSTITSDLTTKATTIGSTTIFGIGSISENATALSEPTETQTLLVGRPSTSNGTANATSSAAEPAATNETPCNNYPQFCARKYSNITEVSAHNSPFVRPGNAGANQALPVSAQLNDGVRLLQAQIRFVNETPHFCHTSCQILDAGPITKYLGEVYDWVSENPYDVVTILLGNGDYRPVVDIAPYVEKSGLLKYAYSPPKVPMTINDWPTLSSMIITGKRVVFFMDYEANQTAVPWILDQFSQMWETPFSPTDRAFPCTIERPPALLPQDAPERMYIMNHNLNYEISILGNSLLVPNIPLLPVTNNETGFGSLGENSQICNDTWHYPPRFLNVDYYNVGNGSVFKVAAKFNNVTYDAECCGHAKNHAQGFFRLANSGLRLSALVLLGHVCFSFL</sequence>
<evidence type="ECO:0008006" key="5">
    <source>
        <dbReference type="Google" id="ProtNLM"/>
    </source>
</evidence>
<organism evidence="3 4">
    <name type="scientific">Blumeria hordei</name>
    <name type="common">Barley powdery mildew</name>
    <name type="synonym">Blumeria graminis f. sp. hordei</name>
    <dbReference type="NCBI Taxonomy" id="2867405"/>
    <lineage>
        <taxon>Eukaryota</taxon>
        <taxon>Fungi</taxon>
        <taxon>Dikarya</taxon>
        <taxon>Ascomycota</taxon>
        <taxon>Pezizomycotina</taxon>
        <taxon>Leotiomycetes</taxon>
        <taxon>Erysiphales</taxon>
        <taxon>Erysiphaceae</taxon>
        <taxon>Blumeria</taxon>
    </lineage>
</organism>
<dbReference type="GO" id="GO:0008081">
    <property type="term" value="F:phosphoric diester hydrolase activity"/>
    <property type="evidence" value="ECO:0007669"/>
    <property type="project" value="InterPro"/>
</dbReference>
<feature type="signal peptide" evidence="2">
    <location>
        <begin position="1"/>
        <end position="18"/>
    </location>
</feature>
<dbReference type="PANTHER" id="PTHR13593:SF140">
    <property type="entry name" value="PLC-LIKE PHOSPHODIESTERASE"/>
    <property type="match status" value="1"/>
</dbReference>
<dbReference type="PANTHER" id="PTHR13593">
    <property type="match status" value="1"/>
</dbReference>
<dbReference type="VEuPathDB" id="FungiDB:BLGHR1_16581"/>
<evidence type="ECO:0000313" key="4">
    <source>
        <dbReference type="Proteomes" id="UP000275772"/>
    </source>
</evidence>
<proteinExistence type="predicted"/>
<name>A0A383V1N5_BLUHO</name>
<evidence type="ECO:0000313" key="3">
    <source>
        <dbReference type="EMBL" id="SZF05778.1"/>
    </source>
</evidence>
<dbReference type="EMBL" id="UNSH01000086">
    <property type="protein sequence ID" value="SZF05778.1"/>
    <property type="molecule type" value="Genomic_DNA"/>
</dbReference>
<dbReference type="InterPro" id="IPR017946">
    <property type="entry name" value="PLC-like_Pdiesterase_TIM-brl"/>
</dbReference>
<reference evidence="3 4" key="1">
    <citation type="submission" date="2017-11" db="EMBL/GenBank/DDBJ databases">
        <authorList>
            <person name="Kracher B."/>
        </authorList>
    </citation>
    <scope>NUCLEOTIDE SEQUENCE [LARGE SCALE GENOMIC DNA]</scope>
    <source>
        <strain evidence="3 4">RACE1</strain>
    </source>
</reference>